<proteinExistence type="predicted"/>
<dbReference type="RefSeq" id="WP_120696715.1">
    <property type="nucleotide sequence ID" value="NZ_RBDX01000006.1"/>
</dbReference>
<evidence type="ECO:0000313" key="3">
    <source>
        <dbReference type="EMBL" id="RKN10033.1"/>
    </source>
</evidence>
<dbReference type="InterPro" id="IPR028939">
    <property type="entry name" value="P5C_Rdtase_cat_N"/>
</dbReference>
<feature type="domain" description="Pyrroline-5-carboxylate reductase catalytic N-terminal" evidence="2">
    <location>
        <begin position="2"/>
        <end position="91"/>
    </location>
</feature>
<dbReference type="Proteomes" id="UP000268652">
    <property type="component" value="Unassembled WGS sequence"/>
</dbReference>
<evidence type="ECO:0000256" key="1">
    <source>
        <dbReference type="ARBA" id="ARBA00023002"/>
    </source>
</evidence>
<evidence type="ECO:0000259" key="2">
    <source>
        <dbReference type="Pfam" id="PF03807"/>
    </source>
</evidence>
<dbReference type="PANTHER" id="PTHR14239">
    <property type="entry name" value="DUDULIN-RELATED"/>
    <property type="match status" value="1"/>
</dbReference>
<dbReference type="Gene3D" id="3.40.50.720">
    <property type="entry name" value="NAD(P)-binding Rossmann-like Domain"/>
    <property type="match status" value="1"/>
</dbReference>
<accession>A0A3A9WCK2</accession>
<dbReference type="PANTHER" id="PTHR14239:SF10">
    <property type="entry name" value="REDUCTASE"/>
    <property type="match status" value="1"/>
</dbReference>
<evidence type="ECO:0000313" key="4">
    <source>
        <dbReference type="EMBL" id="RKN24374.1"/>
    </source>
</evidence>
<dbReference type="SUPFAM" id="SSF51735">
    <property type="entry name" value="NAD(P)-binding Rossmann-fold domains"/>
    <property type="match status" value="1"/>
</dbReference>
<organism evidence="3 6">
    <name type="scientific">Streptomyces radicis</name>
    <dbReference type="NCBI Taxonomy" id="1750517"/>
    <lineage>
        <taxon>Bacteria</taxon>
        <taxon>Bacillati</taxon>
        <taxon>Actinomycetota</taxon>
        <taxon>Actinomycetes</taxon>
        <taxon>Kitasatosporales</taxon>
        <taxon>Streptomycetaceae</taxon>
        <taxon>Streptomyces</taxon>
    </lineage>
</organism>
<dbReference type="EMBL" id="RBDX01000006">
    <property type="protein sequence ID" value="RKN10033.1"/>
    <property type="molecule type" value="Genomic_DNA"/>
</dbReference>
<comment type="caution">
    <text evidence="3">The sequence shown here is derived from an EMBL/GenBank/DDBJ whole genome shotgun (WGS) entry which is preliminary data.</text>
</comment>
<keyword evidence="1" id="KW-0560">Oxidoreductase</keyword>
<sequence length="220" mass="22107">MRIGTLGAGDMAEALTTRWARAGHEVMIGARNPDRAAALARRLGPRAASGGFAEAAAFGEAVLVAVRAEAAVEVVRAAGAPDGRTLIDCTNAVVPGRFTLAAPMAERIAAAAPGAHVVKAFNLCHVDVWRLTPPVFDGVPLGVPLCGDDPGALAAVRTLVTDLGCVPLPGGPLERAPLLEATAAFAIGLWLGEGADARSALPPLSHSVGGGQPAAVPGSR</sequence>
<name>A0A3A9WCK2_9ACTN</name>
<keyword evidence="5" id="KW-1185">Reference proteome</keyword>
<evidence type="ECO:0000313" key="5">
    <source>
        <dbReference type="Proteomes" id="UP000268652"/>
    </source>
</evidence>
<dbReference type="OrthoDB" id="5738121at2"/>
<dbReference type="AlphaFoldDB" id="A0A3A9WCK2"/>
<evidence type="ECO:0000313" key="6">
    <source>
        <dbReference type="Proteomes" id="UP000275024"/>
    </source>
</evidence>
<dbReference type="InterPro" id="IPR036291">
    <property type="entry name" value="NAD(P)-bd_dom_sf"/>
</dbReference>
<gene>
    <name evidence="4" type="ORF">D7318_10795</name>
    <name evidence="3" type="ORF">D7319_09615</name>
</gene>
<dbReference type="InterPro" id="IPR051267">
    <property type="entry name" value="STEAP_metalloreductase"/>
</dbReference>
<reference evidence="5 6" key="1">
    <citation type="submission" date="2018-09" db="EMBL/GenBank/DDBJ databases">
        <title>Streptomyces sp. nov. DS1-2, an endophytic actinomycete isolated from roots of Dendrobium scabrilingue.</title>
        <authorList>
            <person name="Kuncharoen N."/>
            <person name="Kudo T."/>
            <person name="Ohkuma M."/>
            <person name="Yuki M."/>
            <person name="Tanasupawat S."/>
        </authorList>
    </citation>
    <scope>NUCLEOTIDE SEQUENCE [LARGE SCALE GENOMIC DNA]</scope>
    <source>
        <strain evidence="3 6">AZ1-7</strain>
        <strain evidence="4 5">DS1-2</strain>
    </source>
</reference>
<protein>
    <submittedName>
        <fullName evidence="3">NADP oxidoreductase</fullName>
    </submittedName>
</protein>
<dbReference type="EMBL" id="RBDY01000006">
    <property type="protein sequence ID" value="RKN24374.1"/>
    <property type="molecule type" value="Genomic_DNA"/>
</dbReference>
<dbReference type="Proteomes" id="UP000275024">
    <property type="component" value="Unassembled WGS sequence"/>
</dbReference>
<dbReference type="GO" id="GO:0016491">
    <property type="term" value="F:oxidoreductase activity"/>
    <property type="evidence" value="ECO:0007669"/>
    <property type="project" value="UniProtKB-KW"/>
</dbReference>
<dbReference type="Pfam" id="PF03807">
    <property type="entry name" value="F420_oxidored"/>
    <property type="match status" value="1"/>
</dbReference>